<evidence type="ECO:0000313" key="3">
    <source>
        <dbReference type="EMBL" id="TYK11937.1"/>
    </source>
</evidence>
<dbReference type="Proteomes" id="UP000321947">
    <property type="component" value="Unassembled WGS sequence"/>
</dbReference>
<accession>A0A5A7TT61</accession>
<sequence>MIDKFMFGTTFNSCSNFLSQTASFAASQAVTYSSFIVDSAMHPCLMLRHTTASPFRVNTDPDVDLLESLSVWKSESVYSRSTAVAAPFSISFRSHATSRRRIKELTLKFSGSAAGLIGDSSPLLGVNSIKGHNHVSRKGFLTTGPRIEAGNVVIPRGLYVSSVTASCSLCDIVCNELFTDRHRCPDVLCIVVVLVGYVVSWNCMSVDLKVLMLGKSTARGRPTRGKKDAWYQSLSCRFCRLTYDVSLCFCVLMAKTILATRQGSLVVVREMSPRRGARRGGRGGRGRGAGCVQPEVQPVTQATYPTAPVTHADLAAMEQRFRDLIMQMREQQQPASPAPAPIPVVSQVVPDQLPAEAKHLRDFRKYNPTTFDGSLEDPTRAQL</sequence>
<organism evidence="2 4">
    <name type="scientific">Cucumis melo var. makuwa</name>
    <name type="common">Oriental melon</name>
    <dbReference type="NCBI Taxonomy" id="1194695"/>
    <lineage>
        <taxon>Eukaryota</taxon>
        <taxon>Viridiplantae</taxon>
        <taxon>Streptophyta</taxon>
        <taxon>Embryophyta</taxon>
        <taxon>Tracheophyta</taxon>
        <taxon>Spermatophyta</taxon>
        <taxon>Magnoliopsida</taxon>
        <taxon>eudicotyledons</taxon>
        <taxon>Gunneridae</taxon>
        <taxon>Pentapetalae</taxon>
        <taxon>rosids</taxon>
        <taxon>fabids</taxon>
        <taxon>Cucurbitales</taxon>
        <taxon>Cucurbitaceae</taxon>
        <taxon>Benincaseae</taxon>
        <taxon>Cucumis</taxon>
    </lineage>
</organism>
<dbReference type="AlphaFoldDB" id="A0A5A7TT61"/>
<protein>
    <submittedName>
        <fullName evidence="2">Gag protease polyprotein</fullName>
    </submittedName>
</protein>
<proteinExistence type="predicted"/>
<dbReference type="EMBL" id="SSTE01014401">
    <property type="protein sequence ID" value="KAA0046058.1"/>
    <property type="molecule type" value="Genomic_DNA"/>
</dbReference>
<name>A0A5A7TT61_CUCMM</name>
<evidence type="ECO:0000313" key="4">
    <source>
        <dbReference type="Proteomes" id="UP000321393"/>
    </source>
</evidence>
<feature type="region of interest" description="Disordered" evidence="1">
    <location>
        <begin position="273"/>
        <end position="292"/>
    </location>
</feature>
<evidence type="ECO:0000256" key="1">
    <source>
        <dbReference type="SAM" id="MobiDB-lite"/>
    </source>
</evidence>
<keyword evidence="2" id="KW-0378">Hydrolase</keyword>
<reference evidence="4 5" key="1">
    <citation type="submission" date="2019-08" db="EMBL/GenBank/DDBJ databases">
        <title>Draft genome sequences of two oriental melons (Cucumis melo L. var makuwa).</title>
        <authorList>
            <person name="Kwon S.-Y."/>
        </authorList>
    </citation>
    <scope>NUCLEOTIDE SEQUENCE [LARGE SCALE GENOMIC DNA]</scope>
    <source>
        <strain evidence="5">cv. Chang Bougi</strain>
        <strain evidence="4">cv. SW 3</strain>
        <tissue evidence="2">Leaf</tissue>
    </source>
</reference>
<dbReference type="Proteomes" id="UP000321393">
    <property type="component" value="Unassembled WGS sequence"/>
</dbReference>
<keyword evidence="2" id="KW-0645">Protease</keyword>
<dbReference type="GO" id="GO:0008233">
    <property type="term" value="F:peptidase activity"/>
    <property type="evidence" value="ECO:0007669"/>
    <property type="project" value="UniProtKB-KW"/>
</dbReference>
<evidence type="ECO:0000313" key="2">
    <source>
        <dbReference type="EMBL" id="KAA0046058.1"/>
    </source>
</evidence>
<evidence type="ECO:0000313" key="5">
    <source>
        <dbReference type="Proteomes" id="UP000321947"/>
    </source>
</evidence>
<feature type="compositionally biased region" description="Basic residues" evidence="1">
    <location>
        <begin position="275"/>
        <end position="285"/>
    </location>
</feature>
<dbReference type="OrthoDB" id="1749943at2759"/>
<gene>
    <name evidence="3" type="ORF">E5676_scaffold177G001170</name>
    <name evidence="2" type="ORF">E6C27_scaffold243G006390</name>
</gene>
<comment type="caution">
    <text evidence="2">The sequence shown here is derived from an EMBL/GenBank/DDBJ whole genome shotgun (WGS) entry which is preliminary data.</text>
</comment>
<dbReference type="EMBL" id="SSTD01010378">
    <property type="protein sequence ID" value="TYK11937.1"/>
    <property type="molecule type" value="Genomic_DNA"/>
</dbReference>
<dbReference type="GO" id="GO:0006508">
    <property type="term" value="P:proteolysis"/>
    <property type="evidence" value="ECO:0007669"/>
    <property type="project" value="UniProtKB-KW"/>
</dbReference>